<comment type="similarity">
    <text evidence="9">Belongs to the GSP H family.</text>
</comment>
<feature type="domain" description="General secretion pathway GspH" evidence="12">
    <location>
        <begin position="67"/>
        <end position="175"/>
    </location>
</feature>
<evidence type="ECO:0000313" key="14">
    <source>
        <dbReference type="Proteomes" id="UP001356170"/>
    </source>
</evidence>
<protein>
    <recommendedName>
        <fullName evidence="2">Type II secretion system protein H</fullName>
    </recommendedName>
    <alternativeName>
        <fullName evidence="10">General secretion pathway protein H</fullName>
    </alternativeName>
</protein>
<feature type="transmembrane region" description="Helical" evidence="11">
    <location>
        <begin position="30"/>
        <end position="51"/>
    </location>
</feature>
<reference evidence="13 14" key="1">
    <citation type="submission" date="2024-01" db="EMBL/GenBank/DDBJ databases">
        <title>Novel species of the genus Luteimonas isolated from rivers.</title>
        <authorList>
            <person name="Lu H."/>
        </authorList>
    </citation>
    <scope>NUCLEOTIDE SEQUENCE [LARGE SCALE GENOMIC DNA]</scope>
    <source>
        <strain evidence="13 14">FXH3W</strain>
    </source>
</reference>
<evidence type="ECO:0000256" key="5">
    <source>
        <dbReference type="ARBA" id="ARBA00022519"/>
    </source>
</evidence>
<keyword evidence="4" id="KW-0488">Methylation</keyword>
<evidence type="ECO:0000256" key="9">
    <source>
        <dbReference type="ARBA" id="ARBA00025772"/>
    </source>
</evidence>
<evidence type="ECO:0000259" key="12">
    <source>
        <dbReference type="Pfam" id="PF12019"/>
    </source>
</evidence>
<keyword evidence="6 11" id="KW-0812">Transmembrane</keyword>
<keyword evidence="7 11" id="KW-1133">Transmembrane helix</keyword>
<accession>A0ABU7V103</accession>
<dbReference type="InterPro" id="IPR022346">
    <property type="entry name" value="T2SS_GspH"/>
</dbReference>
<sequence>MQLGTLPMAGAVPRANDSGMNIDCNDDESGLTLLELTTALLVLALVSVYSVPSMTRWKERLILDQAVNGAVAAIRWSRALAIVEHQRMRLCALDTAELCGPFAAGQSRWRVAPELLPTDVRHRFSLPPGYSIVGPDSRPGILFQTDGFTPGSNLTLKVCNAENAWRRTIVISNSGRARLETPAAGAVC</sequence>
<evidence type="ECO:0000256" key="2">
    <source>
        <dbReference type="ARBA" id="ARBA00021549"/>
    </source>
</evidence>
<dbReference type="SUPFAM" id="SSF54523">
    <property type="entry name" value="Pili subunits"/>
    <property type="match status" value="1"/>
</dbReference>
<dbReference type="RefSeq" id="WP_331704252.1">
    <property type="nucleotide sequence ID" value="NZ_JAZHBO010000002.1"/>
</dbReference>
<keyword evidence="14" id="KW-1185">Reference proteome</keyword>
<evidence type="ECO:0000256" key="3">
    <source>
        <dbReference type="ARBA" id="ARBA00022475"/>
    </source>
</evidence>
<name>A0ABU7V103_9GAMM</name>
<evidence type="ECO:0000256" key="4">
    <source>
        <dbReference type="ARBA" id="ARBA00022481"/>
    </source>
</evidence>
<evidence type="ECO:0000256" key="10">
    <source>
        <dbReference type="ARBA" id="ARBA00030775"/>
    </source>
</evidence>
<dbReference type="InterPro" id="IPR045584">
    <property type="entry name" value="Pilin-like"/>
</dbReference>
<comment type="caution">
    <text evidence="13">The sequence shown here is derived from an EMBL/GenBank/DDBJ whole genome shotgun (WGS) entry which is preliminary data.</text>
</comment>
<evidence type="ECO:0000256" key="1">
    <source>
        <dbReference type="ARBA" id="ARBA00004377"/>
    </source>
</evidence>
<gene>
    <name evidence="13" type="ORF">V3390_09535</name>
</gene>
<evidence type="ECO:0000256" key="6">
    <source>
        <dbReference type="ARBA" id="ARBA00022692"/>
    </source>
</evidence>
<organism evidence="13 14">
    <name type="scientific">Aquilutibacter rugosus</name>
    <dbReference type="NCBI Taxonomy" id="3115820"/>
    <lineage>
        <taxon>Bacteria</taxon>
        <taxon>Pseudomonadati</taxon>
        <taxon>Pseudomonadota</taxon>
        <taxon>Gammaproteobacteria</taxon>
        <taxon>Lysobacterales</taxon>
        <taxon>Lysobacteraceae</taxon>
        <taxon>Aquilutibacter</taxon>
    </lineage>
</organism>
<keyword evidence="8 11" id="KW-0472">Membrane</keyword>
<evidence type="ECO:0000256" key="11">
    <source>
        <dbReference type="SAM" id="Phobius"/>
    </source>
</evidence>
<keyword evidence="5" id="KW-0997">Cell inner membrane</keyword>
<proteinExistence type="inferred from homology"/>
<dbReference type="Gene3D" id="3.55.40.10">
    <property type="entry name" value="minor pseudopilin epsh domain"/>
    <property type="match status" value="1"/>
</dbReference>
<evidence type="ECO:0000313" key="13">
    <source>
        <dbReference type="EMBL" id="MEF2156461.1"/>
    </source>
</evidence>
<dbReference type="EMBL" id="JAZHBO010000002">
    <property type="protein sequence ID" value="MEF2156461.1"/>
    <property type="molecule type" value="Genomic_DNA"/>
</dbReference>
<dbReference type="Proteomes" id="UP001356170">
    <property type="component" value="Unassembled WGS sequence"/>
</dbReference>
<evidence type="ECO:0000256" key="7">
    <source>
        <dbReference type="ARBA" id="ARBA00022989"/>
    </source>
</evidence>
<keyword evidence="3" id="KW-1003">Cell membrane</keyword>
<dbReference type="Pfam" id="PF12019">
    <property type="entry name" value="GspH"/>
    <property type="match status" value="1"/>
</dbReference>
<evidence type="ECO:0000256" key="8">
    <source>
        <dbReference type="ARBA" id="ARBA00023136"/>
    </source>
</evidence>
<comment type="subcellular location">
    <subcellularLocation>
        <location evidence="1">Cell inner membrane</location>
        <topology evidence="1">Single-pass membrane protein</topology>
    </subcellularLocation>
</comment>